<reference evidence="1 2" key="1">
    <citation type="journal article" date="2022" name="Nat. Ecol. Evol.">
        <title>A masculinizing supergene underlies an exaggerated male reproductive morph in a spider.</title>
        <authorList>
            <person name="Hendrickx F."/>
            <person name="De Corte Z."/>
            <person name="Sonet G."/>
            <person name="Van Belleghem S.M."/>
            <person name="Kostlbacher S."/>
            <person name="Vangestel C."/>
        </authorList>
    </citation>
    <scope>NUCLEOTIDE SEQUENCE [LARGE SCALE GENOMIC DNA]</scope>
    <source>
        <strain evidence="1">W744_W776</strain>
    </source>
</reference>
<comment type="caution">
    <text evidence="1">The sequence shown here is derived from an EMBL/GenBank/DDBJ whole genome shotgun (WGS) entry which is preliminary data.</text>
</comment>
<organism evidence="1 2">
    <name type="scientific">Oedothorax gibbosus</name>
    <dbReference type="NCBI Taxonomy" id="931172"/>
    <lineage>
        <taxon>Eukaryota</taxon>
        <taxon>Metazoa</taxon>
        <taxon>Ecdysozoa</taxon>
        <taxon>Arthropoda</taxon>
        <taxon>Chelicerata</taxon>
        <taxon>Arachnida</taxon>
        <taxon>Araneae</taxon>
        <taxon>Araneomorphae</taxon>
        <taxon>Entelegynae</taxon>
        <taxon>Araneoidea</taxon>
        <taxon>Linyphiidae</taxon>
        <taxon>Erigoninae</taxon>
        <taxon>Oedothorax</taxon>
    </lineage>
</organism>
<gene>
    <name evidence="1" type="ORF">JTE90_001811</name>
</gene>
<protein>
    <submittedName>
        <fullName evidence="1">Uncharacterized protein</fullName>
    </submittedName>
</protein>
<dbReference type="Proteomes" id="UP000827092">
    <property type="component" value="Unassembled WGS sequence"/>
</dbReference>
<keyword evidence="2" id="KW-1185">Reference proteome</keyword>
<dbReference type="AlphaFoldDB" id="A0AAV6VU73"/>
<sequence length="69" mass="7590">MLAHHPPSSPRGDLRATLENNARELFSLCDPRGVKVTPRRRACTPCGGELPLHPSEVENKALELFSLLS</sequence>
<accession>A0AAV6VU73</accession>
<evidence type="ECO:0000313" key="2">
    <source>
        <dbReference type="Proteomes" id="UP000827092"/>
    </source>
</evidence>
<name>A0AAV6VU73_9ARAC</name>
<evidence type="ECO:0000313" key="1">
    <source>
        <dbReference type="EMBL" id="KAG8199016.1"/>
    </source>
</evidence>
<dbReference type="EMBL" id="JAFNEN010000033">
    <property type="protein sequence ID" value="KAG8199016.1"/>
    <property type="molecule type" value="Genomic_DNA"/>
</dbReference>
<proteinExistence type="predicted"/>